<keyword evidence="1" id="KW-0472">Membrane</keyword>
<name>A0A6I4NZH0_9MICO</name>
<feature type="transmembrane region" description="Helical" evidence="1">
    <location>
        <begin position="100"/>
        <end position="117"/>
    </location>
</feature>
<dbReference type="RefSeq" id="WP_160426147.1">
    <property type="nucleotide sequence ID" value="NZ_WSTA01000073.1"/>
</dbReference>
<keyword evidence="1" id="KW-0812">Transmembrane</keyword>
<accession>A0A6I4NZH0</accession>
<evidence type="ECO:0000313" key="3">
    <source>
        <dbReference type="Proteomes" id="UP000438182"/>
    </source>
</evidence>
<reference evidence="2 3" key="1">
    <citation type="submission" date="2019-12" db="EMBL/GenBank/DDBJ databases">
        <authorList>
            <person name="Kim Y.S."/>
        </authorList>
    </citation>
    <scope>NUCLEOTIDE SEQUENCE [LARGE SCALE GENOMIC DNA]</scope>
    <source>
        <strain evidence="2 3">MMS17-SY077</strain>
    </source>
</reference>
<protein>
    <submittedName>
        <fullName evidence="2">Tryptophan-rich sensory protein</fullName>
    </submittedName>
</protein>
<sequence>MPRNGTTSTKEQVAAGDLLRQIAVAAAAAIAVVAGLSGAGVFGGVRAQDVDGGALDSDATHLAPGSGALVIWTAICVGYVLFAIWQFFPNERTKPRQRAAGWWVAMSMLLNAVWILVVQAGLVVLSVLVVAALLAALAVAFRQLQQTEAAGPIDVLVADGTVGLSLGWVSVASAANVAAALVAVGFDGFGWPADVWSVLIILVLTGIGIAIAIIGRGRFAPAIAIVWGLAWIAVARLTDDPYSLTTAIAAFVAATVIALVTVVSRLRTLAVDDDPV</sequence>
<proteinExistence type="predicted"/>
<keyword evidence="3" id="KW-1185">Reference proteome</keyword>
<feature type="transmembrane region" description="Helical" evidence="1">
    <location>
        <begin position="162"/>
        <end position="183"/>
    </location>
</feature>
<feature type="transmembrane region" description="Helical" evidence="1">
    <location>
        <begin position="244"/>
        <end position="263"/>
    </location>
</feature>
<organism evidence="2 3">
    <name type="scientific">Agromyces seonyuensis</name>
    <dbReference type="NCBI Taxonomy" id="2662446"/>
    <lineage>
        <taxon>Bacteria</taxon>
        <taxon>Bacillati</taxon>
        <taxon>Actinomycetota</taxon>
        <taxon>Actinomycetes</taxon>
        <taxon>Micrococcales</taxon>
        <taxon>Microbacteriaceae</taxon>
        <taxon>Agromyces</taxon>
    </lineage>
</organism>
<comment type="caution">
    <text evidence="2">The sequence shown here is derived from an EMBL/GenBank/DDBJ whole genome shotgun (WGS) entry which is preliminary data.</text>
</comment>
<dbReference type="Proteomes" id="UP000438182">
    <property type="component" value="Unassembled WGS sequence"/>
</dbReference>
<dbReference type="Gene3D" id="1.20.1260.100">
    <property type="entry name" value="TspO/MBR protein"/>
    <property type="match status" value="1"/>
</dbReference>
<evidence type="ECO:0000256" key="1">
    <source>
        <dbReference type="SAM" id="Phobius"/>
    </source>
</evidence>
<gene>
    <name evidence="2" type="ORF">GB864_14090</name>
</gene>
<dbReference type="AlphaFoldDB" id="A0A6I4NZH0"/>
<feature type="transmembrane region" description="Helical" evidence="1">
    <location>
        <begin position="65"/>
        <end position="88"/>
    </location>
</feature>
<feature type="transmembrane region" description="Helical" evidence="1">
    <location>
        <begin position="21"/>
        <end position="45"/>
    </location>
</feature>
<evidence type="ECO:0000313" key="2">
    <source>
        <dbReference type="EMBL" id="MWB99678.1"/>
    </source>
</evidence>
<keyword evidence="1" id="KW-1133">Transmembrane helix</keyword>
<dbReference type="InterPro" id="IPR038330">
    <property type="entry name" value="TspO/MBR-related_sf"/>
</dbReference>
<feature type="transmembrane region" description="Helical" evidence="1">
    <location>
        <begin position="219"/>
        <end position="238"/>
    </location>
</feature>
<dbReference type="EMBL" id="WSTA01000073">
    <property type="protein sequence ID" value="MWB99678.1"/>
    <property type="molecule type" value="Genomic_DNA"/>
</dbReference>
<feature type="transmembrane region" description="Helical" evidence="1">
    <location>
        <begin position="123"/>
        <end position="141"/>
    </location>
</feature>
<feature type="transmembrane region" description="Helical" evidence="1">
    <location>
        <begin position="195"/>
        <end position="214"/>
    </location>
</feature>